<reference evidence="2 3" key="1">
    <citation type="journal article" date="2015" name="Nature">
        <title>rRNA introns, odd ribosomes, and small enigmatic genomes across a large radiation of phyla.</title>
        <authorList>
            <person name="Brown C.T."/>
            <person name="Hug L.A."/>
            <person name="Thomas B.C."/>
            <person name="Sharon I."/>
            <person name="Castelle C.J."/>
            <person name="Singh A."/>
            <person name="Wilkins M.J."/>
            <person name="Williams K.H."/>
            <person name="Banfield J.F."/>
        </authorList>
    </citation>
    <scope>NUCLEOTIDE SEQUENCE [LARGE SCALE GENOMIC DNA]</scope>
</reference>
<dbReference type="PANTHER" id="PTHR45947:SF3">
    <property type="entry name" value="SULFOQUINOVOSYL TRANSFERASE SQD2"/>
    <property type="match status" value="1"/>
</dbReference>
<evidence type="ECO:0000259" key="1">
    <source>
        <dbReference type="Pfam" id="PF00534"/>
    </source>
</evidence>
<evidence type="ECO:0000313" key="2">
    <source>
        <dbReference type="EMBL" id="KKQ48818.1"/>
    </source>
</evidence>
<name>A0A0G0I0G1_9BACT</name>
<dbReference type="Gene3D" id="3.40.50.2000">
    <property type="entry name" value="Glycogen Phosphorylase B"/>
    <property type="match status" value="2"/>
</dbReference>
<dbReference type="InterPro" id="IPR001296">
    <property type="entry name" value="Glyco_trans_1"/>
</dbReference>
<gene>
    <name evidence="2" type="ORF">US68_C0023G0003</name>
</gene>
<accession>A0A0G0I0G1</accession>
<dbReference type="GO" id="GO:0016757">
    <property type="term" value="F:glycosyltransferase activity"/>
    <property type="evidence" value="ECO:0007669"/>
    <property type="project" value="InterPro"/>
</dbReference>
<feature type="domain" description="Glycosyl transferase family 1" evidence="1">
    <location>
        <begin position="216"/>
        <end position="369"/>
    </location>
</feature>
<keyword evidence="2" id="KW-0808">Transferase</keyword>
<dbReference type="SUPFAM" id="SSF53756">
    <property type="entry name" value="UDP-Glycosyltransferase/glycogen phosphorylase"/>
    <property type="match status" value="1"/>
</dbReference>
<evidence type="ECO:0000313" key="3">
    <source>
        <dbReference type="Proteomes" id="UP000034231"/>
    </source>
</evidence>
<dbReference type="AlphaFoldDB" id="A0A0G0I0G1"/>
<organism evidence="2 3">
    <name type="scientific">Candidatus Shapirobacteria bacterium GW2011_GWE1_38_10</name>
    <dbReference type="NCBI Taxonomy" id="1618488"/>
    <lineage>
        <taxon>Bacteria</taxon>
        <taxon>Candidatus Shapironibacteriota</taxon>
    </lineage>
</organism>
<proteinExistence type="predicted"/>
<dbReference type="Pfam" id="PF00534">
    <property type="entry name" value="Glycos_transf_1"/>
    <property type="match status" value="1"/>
</dbReference>
<dbReference type="CDD" id="cd03801">
    <property type="entry name" value="GT4_PimA-like"/>
    <property type="match status" value="1"/>
</dbReference>
<comment type="caution">
    <text evidence="2">The sequence shown here is derived from an EMBL/GenBank/DDBJ whole genome shotgun (WGS) entry which is preliminary data.</text>
</comment>
<dbReference type="EMBL" id="LBTX01000023">
    <property type="protein sequence ID" value="KKQ48818.1"/>
    <property type="molecule type" value="Genomic_DNA"/>
</dbReference>
<dbReference type="Proteomes" id="UP000034231">
    <property type="component" value="Unassembled WGS sequence"/>
</dbReference>
<dbReference type="InterPro" id="IPR050194">
    <property type="entry name" value="Glycosyltransferase_grp1"/>
</dbReference>
<protein>
    <submittedName>
        <fullName evidence="2">Glycosyltransferase</fullName>
    </submittedName>
</protein>
<sequence length="392" mass="45308">MKSKLLIIANNNIGTGQSGGDTIFLEFIKNWQKKLDITVFGAQETKELLNRYHLSPKFIQTDKVNQNCDPTVFNLIRHTLRRIFWGKVGFFTHLKDFKNSHYCYTVSDFYPDFILGLLYKIVNPKGVWLCGQYLFAPFPGSKFSPYEHQPLKGFFYYFLQIFSRFLAQLFADQVLITSEPDRRRFPGKRVVIVQGGVDTTESEKYLKSNKIIPVMSRKYDAVFQGRLHSQKGVLELIDIWKLLIKQKPQAKLAIIGNGQLEQKLKSKIKKLKLDKNIILFGFQSGQGKYDIFKESKLVVHPAIYDSGGMAAAEAMAWGLPGVSFDLEALKTYYPKGMIKSKKGNYQDFSNNIIKLLENKKLYQQTSSEALELIRNVWNWSKRADKLYQQIFK</sequence>
<dbReference type="PANTHER" id="PTHR45947">
    <property type="entry name" value="SULFOQUINOVOSYL TRANSFERASE SQD2"/>
    <property type="match status" value="1"/>
</dbReference>